<feature type="compositionally biased region" description="Low complexity" evidence="1">
    <location>
        <begin position="111"/>
        <end position="123"/>
    </location>
</feature>
<feature type="region of interest" description="Disordered" evidence="1">
    <location>
        <begin position="108"/>
        <end position="134"/>
    </location>
</feature>
<name>A0ABY0E195_9BRAD</name>
<keyword evidence="4" id="KW-1185">Reference proteome</keyword>
<evidence type="ECO:0000313" key="4">
    <source>
        <dbReference type="Proteomes" id="UP000290401"/>
    </source>
</evidence>
<dbReference type="RefSeq" id="WP_128953441.1">
    <property type="nucleotide sequence ID" value="NZ_CP030053.1"/>
</dbReference>
<protein>
    <submittedName>
        <fullName evidence="3">Uncharacterized protein</fullName>
    </submittedName>
</protein>
<keyword evidence="2" id="KW-1133">Transmembrane helix</keyword>
<evidence type="ECO:0000256" key="1">
    <source>
        <dbReference type="SAM" id="MobiDB-lite"/>
    </source>
</evidence>
<evidence type="ECO:0000256" key="2">
    <source>
        <dbReference type="SAM" id="Phobius"/>
    </source>
</evidence>
<keyword evidence="2" id="KW-0472">Membrane</keyword>
<dbReference type="Proteomes" id="UP000290401">
    <property type="component" value="Unassembled WGS sequence"/>
</dbReference>
<feature type="transmembrane region" description="Helical" evidence="2">
    <location>
        <begin position="14"/>
        <end position="35"/>
    </location>
</feature>
<keyword evidence="2" id="KW-0812">Transmembrane</keyword>
<gene>
    <name evidence="3" type="ORF">EAS56_25410</name>
</gene>
<dbReference type="EMBL" id="RDQZ01000024">
    <property type="protein sequence ID" value="RXH09645.1"/>
    <property type="molecule type" value="Genomic_DNA"/>
</dbReference>
<evidence type="ECO:0000313" key="3">
    <source>
        <dbReference type="EMBL" id="RXH09645.1"/>
    </source>
</evidence>
<dbReference type="Gene3D" id="1.20.5.340">
    <property type="match status" value="1"/>
</dbReference>
<proteinExistence type="predicted"/>
<sequence>MEDFSAPVRARQSALPWVIVALAVLVAGSSIIWMNNKIGALEAAKAPAQELNVDETRQALAALQKRFDEIQSGQTSLSGQVSELKGQVAKEQGERKLLSDQLGSLSERVDALSSSSADANAGSQQPQRNRRSKR</sequence>
<accession>A0ABY0E195</accession>
<comment type="caution">
    <text evidence="3">The sequence shown here is derived from an EMBL/GenBank/DDBJ whole genome shotgun (WGS) entry which is preliminary data.</text>
</comment>
<organism evidence="3 4">
    <name type="scientific">Bradyrhizobium guangzhouense</name>
    <dbReference type="NCBI Taxonomy" id="1325095"/>
    <lineage>
        <taxon>Bacteria</taxon>
        <taxon>Pseudomonadati</taxon>
        <taxon>Pseudomonadota</taxon>
        <taxon>Alphaproteobacteria</taxon>
        <taxon>Hyphomicrobiales</taxon>
        <taxon>Nitrobacteraceae</taxon>
        <taxon>Bradyrhizobium</taxon>
    </lineage>
</organism>
<reference evidence="3 4" key="1">
    <citation type="submission" date="2018-10" db="EMBL/GenBank/DDBJ databases">
        <title>Bradyrhizobium sp. nov., effective nodules isolated from peanut in China.</title>
        <authorList>
            <person name="Li Y."/>
        </authorList>
    </citation>
    <scope>NUCLEOTIDE SEQUENCE [LARGE SCALE GENOMIC DNA]</scope>
    <source>
        <strain evidence="3 4">CCBAU 53426</strain>
    </source>
</reference>